<evidence type="ECO:0000313" key="2">
    <source>
        <dbReference type="Proteomes" id="UP001500630"/>
    </source>
</evidence>
<dbReference type="Pfam" id="PF07275">
    <property type="entry name" value="ArdA"/>
    <property type="match status" value="1"/>
</dbReference>
<protein>
    <recommendedName>
        <fullName evidence="3">Antirestriction protein ArdA</fullName>
    </recommendedName>
</protein>
<dbReference type="EMBL" id="BAABDQ010000003">
    <property type="protein sequence ID" value="GAA3537017.1"/>
    <property type="molecule type" value="Genomic_DNA"/>
</dbReference>
<sequence length="173" mass="20004">MLKTATPNISVHFWNLSEYVSGRHVGDWIDLDSCEDFDEFRSKVGEVTRNAEEFILSDYESDCGISFGELTSLETVWEAHEFLTDLPEYERDAFSDYLANVGGVEYLSAAISEFPDRYRGQWKSLEDFAIDFGAEVYSEFFKNVPPGFTVEVDVVSFEQDFWISDNGHVFWRH</sequence>
<dbReference type="InterPro" id="IPR041895">
    <property type="entry name" value="ArdA_dom1"/>
</dbReference>
<evidence type="ECO:0008006" key="3">
    <source>
        <dbReference type="Google" id="ProtNLM"/>
    </source>
</evidence>
<dbReference type="Gene3D" id="3.10.20.480">
    <property type="entry name" value="Antirestriction protein ArdA, domain 1"/>
    <property type="match status" value="1"/>
</dbReference>
<dbReference type="Proteomes" id="UP001500630">
    <property type="component" value="Unassembled WGS sequence"/>
</dbReference>
<reference evidence="2" key="1">
    <citation type="journal article" date="2019" name="Int. J. Syst. Evol. Microbiol.">
        <title>The Global Catalogue of Microorganisms (GCM) 10K type strain sequencing project: providing services to taxonomists for standard genome sequencing and annotation.</title>
        <authorList>
            <consortium name="The Broad Institute Genomics Platform"/>
            <consortium name="The Broad Institute Genome Sequencing Center for Infectious Disease"/>
            <person name="Wu L."/>
            <person name="Ma J."/>
        </authorList>
    </citation>
    <scope>NUCLEOTIDE SEQUENCE [LARGE SCALE GENOMIC DNA]</scope>
    <source>
        <strain evidence="2">JCM 17326</strain>
    </source>
</reference>
<proteinExistence type="predicted"/>
<keyword evidence="2" id="KW-1185">Reference proteome</keyword>
<accession>A0ABP6VJJ8</accession>
<name>A0ABP6VJJ8_9ACTN</name>
<gene>
    <name evidence="1" type="ORF">GCM10022419_016040</name>
</gene>
<organism evidence="1 2">
    <name type="scientific">Nonomuraea rosea</name>
    <dbReference type="NCBI Taxonomy" id="638574"/>
    <lineage>
        <taxon>Bacteria</taxon>
        <taxon>Bacillati</taxon>
        <taxon>Actinomycetota</taxon>
        <taxon>Actinomycetes</taxon>
        <taxon>Streptosporangiales</taxon>
        <taxon>Streptosporangiaceae</taxon>
        <taxon>Nonomuraea</taxon>
    </lineage>
</organism>
<evidence type="ECO:0000313" key="1">
    <source>
        <dbReference type="EMBL" id="GAA3537017.1"/>
    </source>
</evidence>
<comment type="caution">
    <text evidence="1">The sequence shown here is derived from an EMBL/GenBank/DDBJ whole genome shotgun (WGS) entry which is preliminary data.</text>
</comment>
<dbReference type="RefSeq" id="WP_345559955.1">
    <property type="nucleotide sequence ID" value="NZ_BAABDQ010000003.1"/>
</dbReference>
<dbReference type="InterPro" id="IPR009899">
    <property type="entry name" value="ArdA"/>
</dbReference>